<dbReference type="GO" id="GO:0000271">
    <property type="term" value="P:polysaccharide biosynthetic process"/>
    <property type="evidence" value="ECO:0007669"/>
    <property type="project" value="InterPro"/>
</dbReference>
<feature type="active site" description="Nucleophile" evidence="9">
    <location>
        <position position="253"/>
    </location>
</feature>
<organism evidence="13 14">
    <name type="scientific">Knoellia sinensis KCTC 19936</name>
    <dbReference type="NCBI Taxonomy" id="1385520"/>
    <lineage>
        <taxon>Bacteria</taxon>
        <taxon>Bacillati</taxon>
        <taxon>Actinomycetota</taxon>
        <taxon>Actinomycetes</taxon>
        <taxon>Micrococcales</taxon>
        <taxon>Intrasporangiaceae</taxon>
        <taxon>Knoellia</taxon>
    </lineage>
</organism>
<dbReference type="PIRSF" id="PIRSF500134">
    <property type="entry name" value="UDPglc_DH_bac"/>
    <property type="match status" value="1"/>
</dbReference>
<dbReference type="InterPro" id="IPR036291">
    <property type="entry name" value="NAD(P)-bd_dom_sf"/>
</dbReference>
<accession>A0A0A0JBJ1</accession>
<feature type="binding site" evidence="10">
    <location>
        <position position="250"/>
    </location>
    <ligand>
        <name>substrate</name>
    </ligand>
</feature>
<comment type="caution">
    <text evidence="13">The sequence shown here is derived from an EMBL/GenBank/DDBJ whole genome shotgun (WGS) entry which is preliminary data.</text>
</comment>
<keyword evidence="14" id="KW-1185">Reference proteome</keyword>
<feature type="binding site" evidence="11">
    <location>
        <position position="34"/>
    </location>
    <ligand>
        <name>NAD(+)</name>
        <dbReference type="ChEBI" id="CHEBI:57540"/>
    </ligand>
</feature>
<feature type="binding site" evidence="10">
    <location>
        <position position="197"/>
    </location>
    <ligand>
        <name>substrate</name>
    </ligand>
</feature>
<feature type="binding site" evidence="11">
    <location>
        <position position="29"/>
    </location>
    <ligand>
        <name>NAD(+)</name>
        <dbReference type="ChEBI" id="CHEBI:57540"/>
    </ligand>
</feature>
<dbReference type="InterPro" id="IPR028357">
    <property type="entry name" value="UDPglc_DH_bac"/>
</dbReference>
<dbReference type="PANTHER" id="PTHR43750">
    <property type="entry name" value="UDP-GLUCOSE 6-DEHYDROGENASE TUAD"/>
    <property type="match status" value="1"/>
</dbReference>
<protein>
    <recommendedName>
        <fullName evidence="4 8">UDP-glucose 6-dehydrogenase</fullName>
        <ecNumber evidence="3 8">1.1.1.22</ecNumber>
    </recommendedName>
</protein>
<feature type="binding site" evidence="10">
    <location>
        <position position="388"/>
    </location>
    <ligand>
        <name>substrate</name>
    </ligand>
</feature>
<evidence type="ECO:0000313" key="14">
    <source>
        <dbReference type="Proteomes" id="UP000030002"/>
    </source>
</evidence>
<evidence type="ECO:0000256" key="10">
    <source>
        <dbReference type="PIRSR" id="PIRSR500134-2"/>
    </source>
</evidence>
<feature type="binding site" evidence="11">
    <location>
        <position position="118"/>
    </location>
    <ligand>
        <name>NAD(+)</name>
        <dbReference type="ChEBI" id="CHEBI:57540"/>
    </ligand>
</feature>
<evidence type="ECO:0000256" key="6">
    <source>
        <dbReference type="ARBA" id="ARBA00023027"/>
    </source>
</evidence>
<feature type="domain" description="UDP-glucose/GDP-mannose dehydrogenase C-terminal" evidence="12">
    <location>
        <begin position="300"/>
        <end position="387"/>
    </location>
</feature>
<evidence type="ECO:0000256" key="2">
    <source>
        <dbReference type="ARBA" id="ARBA00006601"/>
    </source>
</evidence>
<feature type="binding site" evidence="10">
    <location>
        <begin position="142"/>
        <end position="145"/>
    </location>
    <ligand>
        <name>substrate</name>
    </ligand>
</feature>
<dbReference type="SUPFAM" id="SSF52413">
    <property type="entry name" value="UDP-glucose/GDP-mannose dehydrogenase C-terminal domain"/>
    <property type="match status" value="1"/>
</dbReference>
<comment type="catalytic activity">
    <reaction evidence="7 8">
        <text>UDP-alpha-D-glucose + 2 NAD(+) + H2O = UDP-alpha-D-glucuronate + 2 NADH + 3 H(+)</text>
        <dbReference type="Rhea" id="RHEA:23596"/>
        <dbReference type="ChEBI" id="CHEBI:15377"/>
        <dbReference type="ChEBI" id="CHEBI:15378"/>
        <dbReference type="ChEBI" id="CHEBI:57540"/>
        <dbReference type="ChEBI" id="CHEBI:57945"/>
        <dbReference type="ChEBI" id="CHEBI:58052"/>
        <dbReference type="ChEBI" id="CHEBI:58885"/>
        <dbReference type="EC" id="1.1.1.22"/>
    </reaction>
</comment>
<dbReference type="SUPFAM" id="SSF48179">
    <property type="entry name" value="6-phosphogluconate dehydrogenase C-terminal domain-like"/>
    <property type="match status" value="1"/>
</dbReference>
<dbReference type="Proteomes" id="UP000030002">
    <property type="component" value="Unassembled WGS sequence"/>
</dbReference>
<comment type="pathway">
    <text evidence="1">Nucleotide-sugar biosynthesis; UDP-alpha-D-glucuronate biosynthesis; UDP-alpha-D-glucuronate from UDP-alpha-D-glucose: step 1/1.</text>
</comment>
<dbReference type="InterPro" id="IPR036220">
    <property type="entry name" value="UDP-Glc/GDP-Man_DH_C_sf"/>
</dbReference>
<dbReference type="InterPro" id="IPR001732">
    <property type="entry name" value="UDP-Glc/GDP-Man_DH_N"/>
</dbReference>
<dbReference type="InterPro" id="IPR017476">
    <property type="entry name" value="UDP-Glc/GDP-Man"/>
</dbReference>
<dbReference type="Pfam" id="PF03720">
    <property type="entry name" value="UDPG_MGDP_dh_C"/>
    <property type="match status" value="1"/>
</dbReference>
<evidence type="ECO:0000256" key="9">
    <source>
        <dbReference type="PIRSR" id="PIRSR500134-1"/>
    </source>
</evidence>
<dbReference type="GO" id="GO:0006065">
    <property type="term" value="P:UDP-glucuronate biosynthetic process"/>
    <property type="evidence" value="ECO:0007669"/>
    <property type="project" value="UniProtKB-UniPathway"/>
</dbReference>
<keyword evidence="5 8" id="KW-0560">Oxidoreductase</keyword>
<dbReference type="InterPro" id="IPR014026">
    <property type="entry name" value="UDP-Glc/GDP-Man_DH_dimer"/>
</dbReference>
<evidence type="ECO:0000256" key="1">
    <source>
        <dbReference type="ARBA" id="ARBA00004701"/>
    </source>
</evidence>
<evidence type="ECO:0000256" key="11">
    <source>
        <dbReference type="PIRSR" id="PIRSR500134-3"/>
    </source>
</evidence>
<feature type="binding site" evidence="10">
    <location>
        <position position="306"/>
    </location>
    <ligand>
        <name>substrate</name>
    </ligand>
</feature>
<name>A0A0A0JBJ1_9MICO</name>
<feature type="binding site" evidence="11">
    <location>
        <position position="256"/>
    </location>
    <ligand>
        <name>NAD(+)</name>
        <dbReference type="ChEBI" id="CHEBI:57540"/>
    </ligand>
</feature>
<evidence type="ECO:0000256" key="5">
    <source>
        <dbReference type="ARBA" id="ARBA00023002"/>
    </source>
</evidence>
<dbReference type="Pfam" id="PF00984">
    <property type="entry name" value="UDPG_MGDP_dh"/>
    <property type="match status" value="1"/>
</dbReference>
<evidence type="ECO:0000256" key="3">
    <source>
        <dbReference type="ARBA" id="ARBA00012954"/>
    </source>
</evidence>
<dbReference type="GO" id="GO:0003979">
    <property type="term" value="F:UDP-glucose 6-dehydrogenase activity"/>
    <property type="evidence" value="ECO:0007669"/>
    <property type="project" value="UniProtKB-EC"/>
</dbReference>
<dbReference type="EC" id="1.1.1.22" evidence="3 8"/>
<sequence length="388" mass="43103">MKITVVGLGYVGLSNAVVLAQHHEVVAVDLNPERVDQVNRRESPLVDPELEDYLAHRELSLTATKSAEEALPGSDYVVVATPTDYDPERNFFNTSSVESVVASVASLAPEACVVVKSTVPVGFTERLREEYPGLDIVFSPEFLREGRALHDNLHPSRVVIGGHSEAAVRFGEMLVEGALDADVPVLHTDPTEAEAIKLFANTFLAMRVAYFNELDTYAVSHGLDTRSIIDGVGLDPRIGSHYNNPSFGYGGYCLPKDTKQLLANYDQVPQNLIRAIVDSNTTRKDFIATDILRRKPRVVGMYRLIMKAGSDNFRVSSIQGIMKRIKAKGVEVVLFEPALEEDRFYNSEVIRDLDEFKKRSDVIVANRVSDALDDVADKVYTRDLFNRD</sequence>
<dbReference type="SUPFAM" id="SSF51735">
    <property type="entry name" value="NAD(P)-binding Rossmann-fold domains"/>
    <property type="match status" value="1"/>
</dbReference>
<evidence type="ECO:0000256" key="8">
    <source>
        <dbReference type="PIRNR" id="PIRNR000124"/>
    </source>
</evidence>
<comment type="similarity">
    <text evidence="2 8">Belongs to the UDP-glucose/GDP-mannose dehydrogenase family.</text>
</comment>
<feature type="binding site" evidence="11">
    <location>
        <position position="145"/>
    </location>
    <ligand>
        <name>NAD(+)</name>
        <dbReference type="ChEBI" id="CHEBI:57540"/>
    </ligand>
</feature>
<dbReference type="Gene3D" id="3.40.50.720">
    <property type="entry name" value="NAD(P)-binding Rossmann-like Domain"/>
    <property type="match status" value="2"/>
</dbReference>
<evidence type="ECO:0000256" key="7">
    <source>
        <dbReference type="ARBA" id="ARBA00047473"/>
    </source>
</evidence>
<dbReference type="STRING" id="1385520.N802_16505"/>
<dbReference type="InterPro" id="IPR013328">
    <property type="entry name" value="6PGD_dom2"/>
</dbReference>
<feature type="binding site" evidence="11">
    <location>
        <position position="83"/>
    </location>
    <ligand>
        <name>NAD(+)</name>
        <dbReference type="ChEBI" id="CHEBI:57540"/>
    </ligand>
</feature>
<feature type="binding site" evidence="10">
    <location>
        <begin position="242"/>
        <end position="246"/>
    </location>
    <ligand>
        <name>substrate</name>
    </ligand>
</feature>
<dbReference type="PIRSF" id="PIRSF000124">
    <property type="entry name" value="UDPglc_GDPman_dh"/>
    <property type="match status" value="1"/>
</dbReference>
<dbReference type="eggNOG" id="COG1004">
    <property type="taxonomic scope" value="Bacteria"/>
</dbReference>
<dbReference type="InterPro" id="IPR014027">
    <property type="entry name" value="UDP-Glc/GDP-Man_DH_C"/>
</dbReference>
<evidence type="ECO:0000259" key="12">
    <source>
        <dbReference type="SMART" id="SM00984"/>
    </source>
</evidence>
<dbReference type="SMART" id="SM00984">
    <property type="entry name" value="UDPG_MGDP_dh_C"/>
    <property type="match status" value="1"/>
</dbReference>
<feature type="binding site" evidence="10">
    <location>
        <position position="307"/>
    </location>
    <ligand>
        <name>substrate</name>
    </ligand>
</feature>
<dbReference type="UniPathway" id="UPA00038">
    <property type="reaction ID" value="UER00491"/>
</dbReference>
<dbReference type="Gene3D" id="1.10.1040.10">
    <property type="entry name" value="N-(1-d-carboxylethyl)-l-norvaline Dehydrogenase, domain 2"/>
    <property type="match status" value="1"/>
</dbReference>
<dbReference type="EMBL" id="AVPJ01000005">
    <property type="protein sequence ID" value="KGN32976.1"/>
    <property type="molecule type" value="Genomic_DNA"/>
</dbReference>
<keyword evidence="6 8" id="KW-0520">NAD</keyword>
<dbReference type="NCBIfam" id="TIGR03026">
    <property type="entry name" value="NDP-sugDHase"/>
    <property type="match status" value="1"/>
</dbReference>
<evidence type="ECO:0000313" key="13">
    <source>
        <dbReference type="EMBL" id="KGN32976.1"/>
    </source>
</evidence>
<reference evidence="13 14" key="1">
    <citation type="submission" date="2013-08" db="EMBL/GenBank/DDBJ databases">
        <title>The genome sequence of Knoellia sinensis.</title>
        <authorList>
            <person name="Zhu W."/>
            <person name="Wang G."/>
        </authorList>
    </citation>
    <scope>NUCLEOTIDE SEQUENCE [LARGE SCALE GENOMIC DNA]</scope>
    <source>
        <strain evidence="13 14">KCTC 19936</strain>
    </source>
</reference>
<dbReference type="OrthoDB" id="5193947at2"/>
<dbReference type="RefSeq" id="WP_035915182.1">
    <property type="nucleotide sequence ID" value="NZ_AVPJ01000005.1"/>
</dbReference>
<proteinExistence type="inferred from homology"/>
<gene>
    <name evidence="13" type="ORF">N802_16505</name>
</gene>
<dbReference type="InterPro" id="IPR008927">
    <property type="entry name" value="6-PGluconate_DH-like_C_sf"/>
</dbReference>
<dbReference type="PANTHER" id="PTHR43750:SF2">
    <property type="entry name" value="UDP-GLUCOSE 6-DEHYDROGENASE"/>
    <property type="match status" value="1"/>
</dbReference>
<dbReference type="GO" id="GO:0051287">
    <property type="term" value="F:NAD binding"/>
    <property type="evidence" value="ECO:0007669"/>
    <property type="project" value="InterPro"/>
</dbReference>
<dbReference type="AlphaFoldDB" id="A0A0A0JBJ1"/>
<dbReference type="Pfam" id="PF03721">
    <property type="entry name" value="UDPG_MGDP_dh_N"/>
    <property type="match status" value="1"/>
</dbReference>
<feature type="binding site" evidence="11">
    <location>
        <position position="314"/>
    </location>
    <ligand>
        <name>NAD(+)</name>
        <dbReference type="ChEBI" id="CHEBI:57540"/>
    </ligand>
</feature>
<evidence type="ECO:0000256" key="4">
    <source>
        <dbReference type="ARBA" id="ARBA00015132"/>
    </source>
</evidence>